<dbReference type="Pfam" id="PF00580">
    <property type="entry name" value="UvrD-helicase"/>
    <property type="match status" value="1"/>
</dbReference>
<keyword evidence="4 11" id="KW-0347">Helicase</keyword>
<evidence type="ECO:0000313" key="16">
    <source>
        <dbReference type="Proteomes" id="UP000002866"/>
    </source>
</evidence>
<evidence type="ECO:0000256" key="8">
    <source>
        <dbReference type="ARBA" id="ARBA00034617"/>
    </source>
</evidence>
<feature type="compositionally biased region" description="Low complexity" evidence="12">
    <location>
        <begin position="995"/>
        <end position="1016"/>
    </location>
</feature>
<dbReference type="SUPFAM" id="SSF52540">
    <property type="entry name" value="P-loop containing nucleoside triphosphate hydrolases"/>
    <property type="match status" value="1"/>
</dbReference>
<evidence type="ECO:0000256" key="11">
    <source>
        <dbReference type="PROSITE-ProRule" id="PRU00560"/>
    </source>
</evidence>
<dbReference type="GO" id="GO:0000725">
    <property type="term" value="P:recombinational repair"/>
    <property type="evidence" value="ECO:0007669"/>
    <property type="project" value="TreeGrafter"/>
</dbReference>
<dbReference type="CDD" id="cd17932">
    <property type="entry name" value="DEXQc_UvrD"/>
    <property type="match status" value="1"/>
</dbReference>
<feature type="compositionally biased region" description="Acidic residues" evidence="12">
    <location>
        <begin position="674"/>
        <end position="683"/>
    </location>
</feature>
<dbReference type="RefSeq" id="XP_004180556.1">
    <property type="nucleotide sequence ID" value="XM_004180508.1"/>
</dbReference>
<dbReference type="Gene3D" id="3.40.50.300">
    <property type="entry name" value="P-loop containing nucleotide triphosphate hydrolases"/>
    <property type="match status" value="2"/>
</dbReference>
<dbReference type="GO" id="GO:0042262">
    <property type="term" value="P:DNA protection"/>
    <property type="evidence" value="ECO:0007669"/>
    <property type="project" value="EnsemblFungi"/>
</dbReference>
<dbReference type="InterPro" id="IPR014016">
    <property type="entry name" value="UvrD-like_ATP-bd"/>
</dbReference>
<dbReference type="Gene3D" id="1.10.486.10">
    <property type="entry name" value="PCRA, domain 4"/>
    <property type="match status" value="1"/>
</dbReference>
<accession>I2H3T5</accession>
<feature type="compositionally biased region" description="Polar residues" evidence="12">
    <location>
        <begin position="933"/>
        <end position="942"/>
    </location>
</feature>
<dbReference type="Gene3D" id="1.10.10.160">
    <property type="match status" value="1"/>
</dbReference>
<comment type="catalytic activity">
    <reaction evidence="8">
        <text>Couples ATP hydrolysis with the unwinding of duplex DNA by translocating in the 3'-5' direction.</text>
        <dbReference type="EC" id="5.6.2.4"/>
    </reaction>
</comment>
<evidence type="ECO:0000256" key="6">
    <source>
        <dbReference type="ARBA" id="ARBA00023125"/>
    </source>
</evidence>
<feature type="compositionally biased region" description="Polar residues" evidence="12">
    <location>
        <begin position="1027"/>
        <end position="1036"/>
    </location>
</feature>
<dbReference type="InterPro" id="IPR014017">
    <property type="entry name" value="DNA_helicase_UvrD-like_C"/>
</dbReference>
<comment type="catalytic activity">
    <reaction evidence="10">
        <text>ATP + H2O = ADP + phosphate + H(+)</text>
        <dbReference type="Rhea" id="RHEA:13065"/>
        <dbReference type="ChEBI" id="CHEBI:15377"/>
        <dbReference type="ChEBI" id="CHEBI:15378"/>
        <dbReference type="ChEBI" id="CHEBI:30616"/>
        <dbReference type="ChEBI" id="CHEBI:43474"/>
        <dbReference type="ChEBI" id="CHEBI:456216"/>
        <dbReference type="EC" id="5.6.2.4"/>
    </reaction>
</comment>
<feature type="region of interest" description="Disordered" evidence="12">
    <location>
        <begin position="841"/>
        <end position="1036"/>
    </location>
</feature>
<dbReference type="GO" id="GO:1990986">
    <property type="term" value="P:DNA recombinase disassembly"/>
    <property type="evidence" value="ECO:0007669"/>
    <property type="project" value="EnsemblFungi"/>
</dbReference>
<dbReference type="PANTHER" id="PTHR11070:SF2">
    <property type="entry name" value="ATP-DEPENDENT DNA HELICASE SRS2"/>
    <property type="match status" value="1"/>
</dbReference>
<dbReference type="GO" id="GO:0007127">
    <property type="term" value="P:meiosis I"/>
    <property type="evidence" value="ECO:0007669"/>
    <property type="project" value="EnsemblFungi"/>
</dbReference>
<gene>
    <name evidence="15" type="primary">TBLA0D05440</name>
    <name evidence="15" type="ORF">TBLA_0D05440</name>
</gene>
<evidence type="ECO:0000256" key="10">
    <source>
        <dbReference type="ARBA" id="ARBA00048988"/>
    </source>
</evidence>
<dbReference type="GO" id="GO:0043138">
    <property type="term" value="F:3'-5' DNA helicase activity"/>
    <property type="evidence" value="ECO:0007669"/>
    <property type="project" value="UniProtKB-EC"/>
</dbReference>
<keyword evidence="7" id="KW-0413">Isomerase</keyword>
<proteinExistence type="inferred from homology"/>
<evidence type="ECO:0000256" key="3">
    <source>
        <dbReference type="ARBA" id="ARBA00022801"/>
    </source>
</evidence>
<feature type="compositionally biased region" description="Polar residues" evidence="12">
    <location>
        <begin position="971"/>
        <end position="986"/>
    </location>
</feature>
<dbReference type="GO" id="GO:0005524">
    <property type="term" value="F:ATP binding"/>
    <property type="evidence" value="ECO:0007669"/>
    <property type="project" value="UniProtKB-UniRule"/>
</dbReference>
<dbReference type="FunCoup" id="I2H3T5">
    <property type="interactions" value="293"/>
</dbReference>
<dbReference type="OrthoDB" id="1470711at2759"/>
<feature type="compositionally biased region" description="Low complexity" evidence="12">
    <location>
        <begin position="953"/>
        <end position="970"/>
    </location>
</feature>
<dbReference type="InterPro" id="IPR013986">
    <property type="entry name" value="DExx_box_DNA_helicase_dom_sf"/>
</dbReference>
<sequence>MSNDDQTNINSTNNLVLNDILSTLNKQQLMAVTYDPGKALQIIAGPGTGKTKVLTSRVAYLLLHHKILPQDIIVTTFTNKAATEMIERLTKMLENTHVRVSDLLIGTFHGVCMKLLTRFGHILNLRKDWRIVDEKEVDAILNNMVDKMPDQIRDYATSMSKKVNLCLPKRSNNEWAVHPKMVKKQISRLKAFAILQEEYQADNDHDVALSYFYEKYQTELNKINSFDFDDLLMYAFRLLTKERCLPNIRHVLVDEFQDTNGIQTDLMFLFARGNHHLSHGITVVGDPDQSIYAFRHALSHNFEEMIRKSPLHISQVILIENYRSSQKILDTSETLISQQSSGRKARLPLHAQFDCNFPPVYLTFPTNFLEAPSLTREILYLKSLPNLFSYNDIAILVRQRRQIRRIENSLIENRIPYKIIRGHAFWELKEVSTMLNLLKCVNSNEEKNAILSCLTYPSKGLGPVSIEKISKIFDEHDGPSFEILKSINNRIIPVDIPTKGKQAISEFIGMIESCINLYENPLENALSEIFERLYDTSGLKQEYLYFDGKKKSNVDLSGEPDYTNPRHKNVELLKSHFLGLDKTNIPIIQTTSQETPKNIVSNYIRNFFVSLSLYSTEAEGEEEKLNDDNKNHGYVTISTIHGAKGLEWPVVLIPGCNEGIIPSLFRDEGRDSEDTQNDDEDGNTSDSTTNDPNSGKQKQQSGNSSLDEERRMFFVAQTRAKYLLYITSVTSNDEQYPSEPSRFLSKELLSKTSDRQYVFDDLNTIKSLYKAMGKKFLENIQTFSYKQLIEDYNKCVDDRRERFIWNGKSLVNTFNVDLTKNKTITGTSEFTTAAAQLKTNPNSISTSKLFGKNPQPKPRGRQNNPIPSSKYQLSPTKSSSYTQKTSNESRSIARNLSPTKTYAPSYTGRINGGPVSPQRNLSPVKTFAPKYKSTPNSRSPSPKKTYAPSYAPNNTTNNANKDDTSNTSNNILTNRQLFAPTPTTLNRGIPTLSRNNSSLTNYNNNNNNNNNNYNNDNKTKNKNKLNTIPSNKSNSNPIKIEKDIEIESQYIKQRTSSRRNTKVVAKPINLQDYEEKNEINRLKQEDDEEDVTAAEILHDPNDFHVDNRPIIASAKLLADAVQQKKSKKDDIFPGKKPIVKKEIGSSQFDIFSQLSRARKKAKTNDGEIIIID</sequence>
<feature type="domain" description="UvrD-like helicase ATP-binding" evidence="13">
    <location>
        <begin position="23"/>
        <end position="325"/>
    </location>
</feature>
<dbReference type="OMA" id="FFVAQTR"/>
<keyword evidence="2 11" id="KW-0547">Nucleotide-binding</keyword>
<protein>
    <recommendedName>
        <fullName evidence="9">DNA 3'-5' helicase</fullName>
        <ecNumber evidence="9">5.6.2.4</ecNumber>
    </recommendedName>
</protein>
<feature type="binding site" evidence="11">
    <location>
        <begin position="44"/>
        <end position="51"/>
    </location>
    <ligand>
        <name>ATP</name>
        <dbReference type="ChEBI" id="CHEBI:30616"/>
    </ligand>
</feature>
<comment type="similarity">
    <text evidence="1">Belongs to the helicase family. UvrD subfamily.</text>
</comment>
<dbReference type="HOGENOM" id="CLU_004585_4_0_1"/>
<dbReference type="CDD" id="cd22877">
    <property type="entry name" value="Srs2_C"/>
    <property type="match status" value="1"/>
</dbReference>
<evidence type="ECO:0000259" key="14">
    <source>
        <dbReference type="PROSITE" id="PS51217"/>
    </source>
</evidence>
<evidence type="ECO:0000256" key="5">
    <source>
        <dbReference type="ARBA" id="ARBA00022840"/>
    </source>
</evidence>
<feature type="region of interest" description="Disordered" evidence="12">
    <location>
        <begin position="663"/>
        <end position="708"/>
    </location>
</feature>
<evidence type="ECO:0000313" key="15">
    <source>
        <dbReference type="EMBL" id="CCH61037.1"/>
    </source>
</evidence>
<organism evidence="15 16">
    <name type="scientific">Henningerozyma blattae (strain ATCC 34711 / CBS 6284 / DSM 70876 / NBRC 10599 / NRRL Y-10934 / UCD 77-7)</name>
    <name type="common">Yeast</name>
    <name type="synonym">Tetrapisispora blattae</name>
    <dbReference type="NCBI Taxonomy" id="1071380"/>
    <lineage>
        <taxon>Eukaryota</taxon>
        <taxon>Fungi</taxon>
        <taxon>Dikarya</taxon>
        <taxon>Ascomycota</taxon>
        <taxon>Saccharomycotina</taxon>
        <taxon>Saccharomycetes</taxon>
        <taxon>Saccharomycetales</taxon>
        <taxon>Saccharomycetaceae</taxon>
        <taxon>Henningerozyma</taxon>
    </lineage>
</organism>
<name>I2H3T5_HENB6</name>
<dbReference type="PANTHER" id="PTHR11070">
    <property type="entry name" value="UVRD / RECB / PCRA DNA HELICASE FAMILY MEMBER"/>
    <property type="match status" value="1"/>
</dbReference>
<reference evidence="15 16" key="1">
    <citation type="journal article" date="2011" name="Proc. Natl. Acad. Sci. U.S.A.">
        <title>Evolutionary erosion of yeast sex chromosomes by mating-type switching accidents.</title>
        <authorList>
            <person name="Gordon J.L."/>
            <person name="Armisen D."/>
            <person name="Proux-Wera E."/>
            <person name="Oheigeartaigh S.S."/>
            <person name="Byrne K.P."/>
            <person name="Wolfe K.H."/>
        </authorList>
    </citation>
    <scope>NUCLEOTIDE SEQUENCE [LARGE SCALE GENOMIC DNA]</scope>
    <source>
        <strain evidence="16">ATCC 34711 / CBS 6284 / DSM 70876 / NBRC 10599 / NRRL Y-10934 / UCD 77-7</strain>
    </source>
</reference>
<dbReference type="KEGG" id="tbl:TBLA_0D05440"/>
<keyword evidence="16" id="KW-1185">Reference proteome</keyword>
<dbReference type="GO" id="GO:0005634">
    <property type="term" value="C:nucleus"/>
    <property type="evidence" value="ECO:0007669"/>
    <property type="project" value="EnsemblFungi"/>
</dbReference>
<dbReference type="EMBL" id="HE806319">
    <property type="protein sequence ID" value="CCH61037.1"/>
    <property type="molecule type" value="Genomic_DNA"/>
</dbReference>
<dbReference type="GeneID" id="14496073"/>
<dbReference type="PROSITE" id="PS51217">
    <property type="entry name" value="UVRD_HELICASE_CTER"/>
    <property type="match status" value="1"/>
</dbReference>
<keyword evidence="5 11" id="KW-0067">ATP-binding</keyword>
<dbReference type="EC" id="5.6.2.4" evidence="9"/>
<evidence type="ECO:0000256" key="1">
    <source>
        <dbReference type="ARBA" id="ARBA00009922"/>
    </source>
</evidence>
<keyword evidence="6" id="KW-0238">DNA-binding</keyword>
<evidence type="ECO:0000256" key="2">
    <source>
        <dbReference type="ARBA" id="ARBA00022741"/>
    </source>
</evidence>
<feature type="compositionally biased region" description="Polar residues" evidence="12">
    <location>
        <begin position="861"/>
        <end position="904"/>
    </location>
</feature>
<dbReference type="InParanoid" id="I2H3T5"/>
<evidence type="ECO:0000256" key="9">
    <source>
        <dbReference type="ARBA" id="ARBA00034808"/>
    </source>
</evidence>
<dbReference type="Pfam" id="PF13361">
    <property type="entry name" value="UvrD_C"/>
    <property type="match status" value="1"/>
</dbReference>
<dbReference type="AlphaFoldDB" id="I2H3T5"/>
<dbReference type="InterPro" id="IPR000212">
    <property type="entry name" value="DNA_helicase_UvrD/REP"/>
</dbReference>
<keyword evidence="3 11" id="KW-0378">Hydrolase</keyword>
<dbReference type="eggNOG" id="KOG2108">
    <property type="taxonomic scope" value="Eukaryota"/>
</dbReference>
<feature type="compositionally biased region" description="Low complexity" evidence="12">
    <location>
        <begin position="693"/>
        <end position="705"/>
    </location>
</feature>
<dbReference type="GO" id="GO:0016787">
    <property type="term" value="F:hydrolase activity"/>
    <property type="evidence" value="ECO:0007669"/>
    <property type="project" value="UniProtKB-UniRule"/>
</dbReference>
<dbReference type="GO" id="GO:2000042">
    <property type="term" value="P:negative regulation of double-strand break repair via homologous recombination"/>
    <property type="evidence" value="ECO:0007669"/>
    <property type="project" value="EnsemblFungi"/>
</dbReference>
<evidence type="ECO:0000259" key="13">
    <source>
        <dbReference type="PROSITE" id="PS51198"/>
    </source>
</evidence>
<dbReference type="PROSITE" id="PS51198">
    <property type="entry name" value="UVRD_HELICASE_ATP_BIND"/>
    <property type="match status" value="1"/>
</dbReference>
<evidence type="ECO:0000256" key="7">
    <source>
        <dbReference type="ARBA" id="ARBA00023235"/>
    </source>
</evidence>
<feature type="domain" description="UvrD-like helicase C-terminal" evidence="14">
    <location>
        <begin position="326"/>
        <end position="645"/>
    </location>
</feature>
<dbReference type="GO" id="GO:0008047">
    <property type="term" value="F:enzyme activator activity"/>
    <property type="evidence" value="ECO:0007669"/>
    <property type="project" value="EnsemblFungi"/>
</dbReference>
<dbReference type="Proteomes" id="UP000002866">
    <property type="component" value="Chromosome 4"/>
</dbReference>
<evidence type="ECO:0000256" key="12">
    <source>
        <dbReference type="SAM" id="MobiDB-lite"/>
    </source>
</evidence>
<dbReference type="GO" id="GO:0003677">
    <property type="term" value="F:DNA binding"/>
    <property type="evidence" value="ECO:0007669"/>
    <property type="project" value="UniProtKB-KW"/>
</dbReference>
<dbReference type="STRING" id="1071380.I2H3T5"/>
<dbReference type="InterPro" id="IPR027417">
    <property type="entry name" value="P-loop_NTPase"/>
</dbReference>
<dbReference type="GO" id="GO:0006303">
    <property type="term" value="P:double-strand break repair via nonhomologous end joining"/>
    <property type="evidence" value="ECO:0007669"/>
    <property type="project" value="EnsemblFungi"/>
</dbReference>
<evidence type="ECO:0000256" key="4">
    <source>
        <dbReference type="ARBA" id="ARBA00022806"/>
    </source>
</evidence>